<evidence type="ECO:0000259" key="3">
    <source>
        <dbReference type="PROSITE" id="PS51387"/>
    </source>
</evidence>
<dbReference type="InterPro" id="IPR036318">
    <property type="entry name" value="FAD-bd_PCMH-like_sf"/>
</dbReference>
<dbReference type="SUPFAM" id="SSF56176">
    <property type="entry name" value="FAD-binding/transporter-associated domain-like"/>
    <property type="match status" value="1"/>
</dbReference>
<dbReference type="GO" id="GO:0071949">
    <property type="term" value="F:FAD binding"/>
    <property type="evidence" value="ECO:0007669"/>
    <property type="project" value="InterPro"/>
</dbReference>
<keyword evidence="2" id="KW-0274">FAD</keyword>
<dbReference type="Pfam" id="PF01565">
    <property type="entry name" value="FAD_binding_4"/>
    <property type="match status" value="1"/>
</dbReference>
<keyword evidence="1" id="KW-0285">Flavoprotein</keyword>
<dbReference type="InterPro" id="IPR016164">
    <property type="entry name" value="FAD-linked_Oxase-like_C"/>
</dbReference>
<proteinExistence type="predicted"/>
<evidence type="ECO:0000313" key="4">
    <source>
        <dbReference type="EMBL" id="MWA04436.1"/>
    </source>
</evidence>
<feature type="domain" description="FAD-binding PCMH-type" evidence="3">
    <location>
        <begin position="24"/>
        <end position="202"/>
    </location>
</feature>
<keyword evidence="5" id="KW-1185">Reference proteome</keyword>
<dbReference type="Gene3D" id="3.30.465.10">
    <property type="match status" value="1"/>
</dbReference>
<dbReference type="RefSeq" id="WP_151596949.1">
    <property type="nucleotide sequence ID" value="NZ_WBMS02000027.1"/>
</dbReference>
<dbReference type="Proteomes" id="UP000462055">
    <property type="component" value="Unassembled WGS sequence"/>
</dbReference>
<evidence type="ECO:0000256" key="2">
    <source>
        <dbReference type="ARBA" id="ARBA00022827"/>
    </source>
</evidence>
<dbReference type="EMBL" id="WBMS02000027">
    <property type="protein sequence ID" value="MWA04436.1"/>
    <property type="molecule type" value="Genomic_DNA"/>
</dbReference>
<protein>
    <submittedName>
        <fullName evidence="4">FAD-binding protein</fullName>
    </submittedName>
</protein>
<dbReference type="InterPro" id="IPR016169">
    <property type="entry name" value="FAD-bd_PCMH_sub2"/>
</dbReference>
<dbReference type="PROSITE" id="PS51387">
    <property type="entry name" value="FAD_PCMH"/>
    <property type="match status" value="1"/>
</dbReference>
<dbReference type="AlphaFoldDB" id="A0A6I4MQ86"/>
<dbReference type="InterPro" id="IPR016166">
    <property type="entry name" value="FAD-bd_PCMH"/>
</dbReference>
<dbReference type="SUPFAM" id="SSF55103">
    <property type="entry name" value="FAD-linked oxidases, C-terminal domain"/>
    <property type="match status" value="1"/>
</dbReference>
<sequence>MRPLEALAKVCVDVRAGEPEEGVLGVQPALVAAPASVAEAAEVMRAAAEQGLSVVPRGAETRLDWGTPPRRCDLLVDTHRLDGLVEHASGDLVATAEAGLSLEALAERLAEKGQRLSLDVPLPGSTVGGTIATGAAGPLRTLFGTPRNLVIGLTVVRADGKVARSGGKVVKNVAGYDLGRLFSGSYGTLGLIVEATFRLHPVPAAAAWVTRRVGGPEEAHEAVQAVLHSPAAPSALEYIHPGTVAALLEGVPDGVAARAGRLVDLLGGDARITEDAPDGWGLYPDGTTLIDASAPPPSLRELIGLVDGLQHDVAMTWSGVGHGQIGLPSGMTSEEVGGALGALRDVLGRHKGGAVVRYAPQEVRSEIDMWGPVPSLALMRRVKDQFDPDHRLSPGRFVGGI</sequence>
<organism evidence="4 5">
    <name type="scientific">Actinomadura physcomitrii</name>
    <dbReference type="NCBI Taxonomy" id="2650748"/>
    <lineage>
        <taxon>Bacteria</taxon>
        <taxon>Bacillati</taxon>
        <taxon>Actinomycetota</taxon>
        <taxon>Actinomycetes</taxon>
        <taxon>Streptosporangiales</taxon>
        <taxon>Thermomonosporaceae</taxon>
        <taxon>Actinomadura</taxon>
    </lineage>
</organism>
<dbReference type="PANTHER" id="PTHR11748:SF103">
    <property type="entry name" value="GLYCOLATE OXIDASE SUBUNIT GLCE"/>
    <property type="match status" value="1"/>
</dbReference>
<gene>
    <name evidence="4" type="ORF">F8568_029475</name>
</gene>
<accession>A0A6I4MQ86</accession>
<name>A0A6I4MQ86_9ACTN</name>
<comment type="caution">
    <text evidence="4">The sequence shown here is derived from an EMBL/GenBank/DDBJ whole genome shotgun (WGS) entry which is preliminary data.</text>
</comment>
<evidence type="ECO:0000313" key="5">
    <source>
        <dbReference type="Proteomes" id="UP000462055"/>
    </source>
</evidence>
<reference evidence="4" key="1">
    <citation type="submission" date="2019-12" db="EMBL/GenBank/DDBJ databases">
        <title>Actinomadura physcomitrii sp. nov., a novel actinomycete isolated from moss [Physcomitrium sphaericum (Ludw) Fuernr].</title>
        <authorList>
            <person name="Zhuang X."/>
        </authorList>
    </citation>
    <scope>NUCLEOTIDE SEQUENCE [LARGE SCALE GENOMIC DNA]</scope>
    <source>
        <strain evidence="4">LD22</strain>
    </source>
</reference>
<dbReference type="PANTHER" id="PTHR11748">
    <property type="entry name" value="D-LACTATE DEHYDROGENASE"/>
    <property type="match status" value="1"/>
</dbReference>
<dbReference type="InterPro" id="IPR006094">
    <property type="entry name" value="Oxid_FAD_bind_N"/>
</dbReference>
<evidence type="ECO:0000256" key="1">
    <source>
        <dbReference type="ARBA" id="ARBA00022630"/>
    </source>
</evidence>
<dbReference type="GO" id="GO:0003824">
    <property type="term" value="F:catalytic activity"/>
    <property type="evidence" value="ECO:0007669"/>
    <property type="project" value="InterPro"/>
</dbReference>